<dbReference type="EMBL" id="VHJA01000010">
    <property type="protein sequence ID" value="TPV49638.1"/>
    <property type="molecule type" value="Genomic_DNA"/>
</dbReference>
<feature type="transmembrane region" description="Helical" evidence="1">
    <location>
        <begin position="152"/>
        <end position="173"/>
    </location>
</feature>
<sequence>MNRLFKVVLSFVPWSVYSWVMNTSLSFRDKFTLWCLLFIFIVTINRHLLLQGEAITLANLFSFVFIFVNYQFNLIPLLLRYPASLCYLLLALVAGGSLILKKPFTIKFAGDSLPEDKKRHIIFYLINRNITMVWLGVFIINCALNFHYSWSLNLRLVSLSLVILALLASHYFPKIMRDHYRKRFQSSATSFPYQDNRGK</sequence>
<gene>
    <name evidence="2" type="ORF">FJW01_00780</name>
</gene>
<evidence type="ECO:0000256" key="1">
    <source>
        <dbReference type="SAM" id="Phobius"/>
    </source>
</evidence>
<feature type="transmembrane region" description="Helical" evidence="1">
    <location>
        <begin position="31"/>
        <end position="49"/>
    </location>
</feature>
<evidence type="ECO:0000313" key="3">
    <source>
        <dbReference type="Proteomes" id="UP000317747"/>
    </source>
</evidence>
<feature type="transmembrane region" description="Helical" evidence="1">
    <location>
        <begin position="54"/>
        <end position="72"/>
    </location>
</feature>
<dbReference type="Proteomes" id="UP000317747">
    <property type="component" value="Unassembled WGS sequence"/>
</dbReference>
<organism evidence="2 3">
    <name type="scientific">Pantoea deleyi</name>
    <dbReference type="NCBI Taxonomy" id="470932"/>
    <lineage>
        <taxon>Bacteria</taxon>
        <taxon>Pseudomonadati</taxon>
        <taxon>Pseudomonadota</taxon>
        <taxon>Gammaproteobacteria</taxon>
        <taxon>Enterobacterales</taxon>
        <taxon>Erwiniaceae</taxon>
        <taxon>Pantoea</taxon>
    </lineage>
</organism>
<evidence type="ECO:0008006" key="4">
    <source>
        <dbReference type="Google" id="ProtNLM"/>
    </source>
</evidence>
<keyword evidence="3" id="KW-1185">Reference proteome</keyword>
<keyword evidence="1" id="KW-0812">Transmembrane</keyword>
<dbReference type="AlphaFoldDB" id="A0A506QXY0"/>
<name>A0A506QXY0_9GAMM</name>
<protein>
    <recommendedName>
        <fullName evidence="4">Intracellular septation protein A</fullName>
    </recommendedName>
</protein>
<feature type="transmembrane region" description="Helical" evidence="1">
    <location>
        <begin position="7"/>
        <end position="25"/>
    </location>
</feature>
<feature type="transmembrane region" description="Helical" evidence="1">
    <location>
        <begin position="121"/>
        <end position="146"/>
    </location>
</feature>
<feature type="transmembrane region" description="Helical" evidence="1">
    <location>
        <begin position="78"/>
        <end position="100"/>
    </location>
</feature>
<reference evidence="2 3" key="1">
    <citation type="submission" date="2019-06" db="EMBL/GenBank/DDBJ databases">
        <title>Taxogenomics and systematics of the genus Pantoea.</title>
        <authorList>
            <person name="Tambong J.T."/>
        </authorList>
    </citation>
    <scope>NUCLEOTIDE SEQUENCE [LARGE SCALE GENOMIC DNA]</scope>
    <source>
        <strain evidence="2 3">LMG 24200</strain>
    </source>
</reference>
<proteinExistence type="predicted"/>
<keyword evidence="1" id="KW-1133">Transmembrane helix</keyword>
<dbReference type="OrthoDB" id="7925619at2"/>
<accession>A0A506QXY0</accession>
<dbReference type="RefSeq" id="WP_128084790.1">
    <property type="nucleotide sequence ID" value="NZ_CP071405.1"/>
</dbReference>
<evidence type="ECO:0000313" key="2">
    <source>
        <dbReference type="EMBL" id="TPV49638.1"/>
    </source>
</evidence>
<comment type="caution">
    <text evidence="2">The sequence shown here is derived from an EMBL/GenBank/DDBJ whole genome shotgun (WGS) entry which is preliminary data.</text>
</comment>
<keyword evidence="1" id="KW-0472">Membrane</keyword>